<proteinExistence type="predicted"/>
<protein>
    <submittedName>
        <fullName evidence="2">Cdc42 effector protein 5</fullName>
    </submittedName>
</protein>
<sequence length="100" mass="10687">MDSGTQISPIISAPNPPAPDNLPAASDMLIGQTSPHKMLPLSTLKPHMLYSFQGPKKTISSAAFRMTTAALKPACGTPLPRYTVIGTLEQIQTSITKYYA</sequence>
<dbReference type="EMBL" id="QXTE01000438">
    <property type="protein sequence ID" value="TFJ97996.1"/>
    <property type="molecule type" value="Genomic_DNA"/>
</dbReference>
<evidence type="ECO:0000313" key="2">
    <source>
        <dbReference type="EMBL" id="TFJ97996.1"/>
    </source>
</evidence>
<reference evidence="2 3" key="2">
    <citation type="submission" date="2019-04" db="EMBL/GenBank/DDBJ databases">
        <title>The genome sequence of big-headed turtle.</title>
        <authorList>
            <person name="Gong S."/>
        </authorList>
    </citation>
    <scope>NUCLEOTIDE SEQUENCE [LARGE SCALE GENOMIC DNA]</scope>
    <source>
        <strain evidence="2">DO16091913</strain>
        <tissue evidence="2">Muscle</tissue>
    </source>
</reference>
<name>A0A4D9DL02_9SAUR</name>
<dbReference type="AlphaFoldDB" id="A0A4D9DL02"/>
<accession>A0A4D9DL02</accession>
<comment type="caution">
    <text evidence="2">The sequence shown here is derived from an EMBL/GenBank/DDBJ whole genome shotgun (WGS) entry which is preliminary data.</text>
</comment>
<organism evidence="2 3">
    <name type="scientific">Platysternon megacephalum</name>
    <name type="common">big-headed turtle</name>
    <dbReference type="NCBI Taxonomy" id="55544"/>
    <lineage>
        <taxon>Eukaryota</taxon>
        <taxon>Metazoa</taxon>
        <taxon>Chordata</taxon>
        <taxon>Craniata</taxon>
        <taxon>Vertebrata</taxon>
        <taxon>Euteleostomi</taxon>
        <taxon>Archelosauria</taxon>
        <taxon>Testudinata</taxon>
        <taxon>Testudines</taxon>
        <taxon>Cryptodira</taxon>
        <taxon>Durocryptodira</taxon>
        <taxon>Testudinoidea</taxon>
        <taxon>Platysternidae</taxon>
        <taxon>Platysternon</taxon>
    </lineage>
</organism>
<dbReference type="Proteomes" id="UP000297703">
    <property type="component" value="Unassembled WGS sequence"/>
</dbReference>
<evidence type="ECO:0000256" key="1">
    <source>
        <dbReference type="SAM" id="MobiDB-lite"/>
    </source>
</evidence>
<reference evidence="2 3" key="1">
    <citation type="submission" date="2019-04" db="EMBL/GenBank/DDBJ databases">
        <title>Draft genome of the big-headed turtle Platysternon megacephalum.</title>
        <authorList>
            <person name="Gong S."/>
        </authorList>
    </citation>
    <scope>NUCLEOTIDE SEQUENCE [LARGE SCALE GENOMIC DNA]</scope>
    <source>
        <strain evidence="2">DO16091913</strain>
        <tissue evidence="2">Muscle</tissue>
    </source>
</reference>
<keyword evidence="3" id="KW-1185">Reference proteome</keyword>
<evidence type="ECO:0000313" key="3">
    <source>
        <dbReference type="Proteomes" id="UP000297703"/>
    </source>
</evidence>
<gene>
    <name evidence="2" type="ORF">DR999_PMT20124</name>
</gene>
<feature type="region of interest" description="Disordered" evidence="1">
    <location>
        <begin position="1"/>
        <end position="26"/>
    </location>
</feature>